<sequence length="460" mass="50400">MVQAFDTSRPRRLTSVPSGPRVPPHDLDAEESLLGAMLLSTDAISIALEICEADDFYKPTHGNLFAAISHLYERGEPVDAVTVTDELRRTLDPDLVGDPADLVALQGLTPSVANAQHYASIVAELALLRRLVVAASEISDLAYSAPTDVIGAVDEAERKMLEISDRRSADSLGVLEDLLLQSFERIEEIANRSETMTGTATGYTDVDKILAGLQPASLTIVGARPAMGKTSFALGMLTQVGAIDQKPALLFSLEMSHLELTQRLLASEARVDAQKMRTGRLSESDWSKVSGALTRLSGSPIYIDDNPHLTIMDIRARARRLRKQHGELGIIIIDYLQLMTSRSNAENRQVEVAEMSRGLKILARELNTPVVALSQLSRGLEARQDKRPMLSDLRESGSLEQDADVVMFLYREEVYDQEAAPERRGLAEVIVAKHRNGPVGSANLAFLSQYARFDNMGQNL</sequence>
<evidence type="ECO:0000313" key="14">
    <source>
        <dbReference type="EMBL" id="CAB4817372.1"/>
    </source>
</evidence>
<evidence type="ECO:0000256" key="11">
    <source>
        <dbReference type="ARBA" id="ARBA00048954"/>
    </source>
</evidence>
<keyword evidence="2" id="KW-0639">Primosome</keyword>
<keyword evidence="4" id="KW-0547">Nucleotide-binding</keyword>
<dbReference type="FunFam" id="3.40.50.300:FF:000076">
    <property type="entry name" value="Replicative DNA helicase"/>
    <property type="match status" value="1"/>
</dbReference>
<dbReference type="GO" id="GO:0043139">
    <property type="term" value="F:5'-3' DNA helicase activity"/>
    <property type="evidence" value="ECO:0007669"/>
    <property type="project" value="UniProtKB-EC"/>
</dbReference>
<dbReference type="InterPro" id="IPR016136">
    <property type="entry name" value="DNA_helicase_N/primase_C"/>
</dbReference>
<reference evidence="16" key="1">
    <citation type="submission" date="2020-05" db="EMBL/GenBank/DDBJ databases">
        <authorList>
            <person name="Chiriac C."/>
            <person name="Salcher M."/>
            <person name="Ghai R."/>
            <person name="Kavagutti S V."/>
        </authorList>
    </citation>
    <scope>NUCLEOTIDE SEQUENCE</scope>
</reference>
<dbReference type="CDD" id="cd00984">
    <property type="entry name" value="DnaB_C"/>
    <property type="match status" value="1"/>
</dbReference>
<dbReference type="PANTHER" id="PTHR30153:SF2">
    <property type="entry name" value="REPLICATIVE DNA HELICASE"/>
    <property type="match status" value="1"/>
</dbReference>
<dbReference type="NCBIfam" id="TIGR00665">
    <property type="entry name" value="DnaB"/>
    <property type="match status" value="1"/>
</dbReference>
<dbReference type="EC" id="5.6.2.3" evidence="10"/>
<dbReference type="GO" id="GO:0016787">
    <property type="term" value="F:hydrolase activity"/>
    <property type="evidence" value="ECO:0007669"/>
    <property type="project" value="UniProtKB-KW"/>
</dbReference>
<dbReference type="GO" id="GO:0005524">
    <property type="term" value="F:ATP binding"/>
    <property type="evidence" value="ECO:0007669"/>
    <property type="project" value="UniProtKB-KW"/>
</dbReference>
<keyword evidence="6" id="KW-0347">Helicase</keyword>
<keyword evidence="3" id="KW-0235">DNA replication</keyword>
<evidence type="ECO:0000256" key="12">
    <source>
        <dbReference type="SAM" id="MobiDB-lite"/>
    </source>
</evidence>
<organism evidence="16">
    <name type="scientific">freshwater metagenome</name>
    <dbReference type="NCBI Taxonomy" id="449393"/>
    <lineage>
        <taxon>unclassified sequences</taxon>
        <taxon>metagenomes</taxon>
        <taxon>ecological metagenomes</taxon>
    </lineage>
</organism>
<dbReference type="GO" id="GO:0005829">
    <property type="term" value="C:cytosol"/>
    <property type="evidence" value="ECO:0007669"/>
    <property type="project" value="TreeGrafter"/>
</dbReference>
<comment type="catalytic activity">
    <reaction evidence="11">
        <text>ATP + H2O = ADP + phosphate + H(+)</text>
        <dbReference type="Rhea" id="RHEA:13065"/>
        <dbReference type="ChEBI" id="CHEBI:15377"/>
        <dbReference type="ChEBI" id="CHEBI:15378"/>
        <dbReference type="ChEBI" id="CHEBI:30616"/>
        <dbReference type="ChEBI" id="CHEBI:43474"/>
        <dbReference type="ChEBI" id="CHEBI:456216"/>
        <dbReference type="EC" id="5.6.2.3"/>
    </reaction>
</comment>
<accession>A0A6J7PYF7</accession>
<dbReference type="EMBL" id="CAFABE010000004">
    <property type="protein sequence ID" value="CAB4817372.1"/>
    <property type="molecule type" value="Genomic_DNA"/>
</dbReference>
<dbReference type="InterPro" id="IPR007693">
    <property type="entry name" value="DNA_helicase_DnaB-like_N"/>
</dbReference>
<evidence type="ECO:0000313" key="15">
    <source>
        <dbReference type="EMBL" id="CAB4872511.1"/>
    </source>
</evidence>
<dbReference type="InterPro" id="IPR027417">
    <property type="entry name" value="P-loop_NTPase"/>
</dbReference>
<keyword evidence="8" id="KW-0238">DNA-binding</keyword>
<comment type="similarity">
    <text evidence="1">Belongs to the helicase family. DnaB subfamily.</text>
</comment>
<dbReference type="Gene3D" id="1.10.860.10">
    <property type="entry name" value="DNAb Helicase, Chain A"/>
    <property type="match status" value="1"/>
</dbReference>
<dbReference type="SUPFAM" id="SSF52540">
    <property type="entry name" value="P-loop containing nucleoside triphosphate hydrolases"/>
    <property type="match status" value="1"/>
</dbReference>
<dbReference type="GO" id="GO:0006269">
    <property type="term" value="P:DNA replication, synthesis of primer"/>
    <property type="evidence" value="ECO:0007669"/>
    <property type="project" value="UniProtKB-KW"/>
</dbReference>
<evidence type="ECO:0000256" key="10">
    <source>
        <dbReference type="ARBA" id="ARBA00044969"/>
    </source>
</evidence>
<evidence type="ECO:0000259" key="13">
    <source>
        <dbReference type="PROSITE" id="PS51199"/>
    </source>
</evidence>
<evidence type="ECO:0000256" key="2">
    <source>
        <dbReference type="ARBA" id="ARBA00022515"/>
    </source>
</evidence>
<gene>
    <name evidence="14" type="ORF">UFOPK3164_00171</name>
    <name evidence="15" type="ORF">UFOPK3427_00898</name>
    <name evidence="16" type="ORF">UFOPK4112_00187</name>
</gene>
<feature type="domain" description="SF4 helicase" evidence="13">
    <location>
        <begin position="192"/>
        <end position="460"/>
    </location>
</feature>
<dbReference type="InterPro" id="IPR007692">
    <property type="entry name" value="DNA_helicase_DnaB"/>
</dbReference>
<feature type="region of interest" description="Disordered" evidence="12">
    <location>
        <begin position="1"/>
        <end position="26"/>
    </location>
</feature>
<evidence type="ECO:0000256" key="8">
    <source>
        <dbReference type="ARBA" id="ARBA00023125"/>
    </source>
</evidence>
<keyword evidence="7" id="KW-0067">ATP-binding</keyword>
<dbReference type="GO" id="GO:0003677">
    <property type="term" value="F:DNA binding"/>
    <property type="evidence" value="ECO:0007669"/>
    <property type="project" value="UniProtKB-KW"/>
</dbReference>
<dbReference type="EMBL" id="CAFBPM010000001">
    <property type="protein sequence ID" value="CAB5008709.1"/>
    <property type="molecule type" value="Genomic_DNA"/>
</dbReference>
<evidence type="ECO:0000256" key="7">
    <source>
        <dbReference type="ARBA" id="ARBA00022840"/>
    </source>
</evidence>
<evidence type="ECO:0000313" key="16">
    <source>
        <dbReference type="EMBL" id="CAB5008709.1"/>
    </source>
</evidence>
<dbReference type="PANTHER" id="PTHR30153">
    <property type="entry name" value="REPLICATIVE DNA HELICASE DNAB"/>
    <property type="match status" value="1"/>
</dbReference>
<protein>
    <recommendedName>
        <fullName evidence="10">DNA 5'-3' helicase</fullName>
        <ecNumber evidence="10">5.6.2.3</ecNumber>
    </recommendedName>
</protein>
<dbReference type="SUPFAM" id="SSF48024">
    <property type="entry name" value="N-terminal domain of DnaB helicase"/>
    <property type="match status" value="1"/>
</dbReference>
<dbReference type="InterPro" id="IPR007694">
    <property type="entry name" value="DNA_helicase_DnaB-like_C"/>
</dbReference>
<dbReference type="NCBIfam" id="NF004384">
    <property type="entry name" value="PRK05748.1"/>
    <property type="match status" value="1"/>
</dbReference>
<dbReference type="GO" id="GO:1990077">
    <property type="term" value="C:primosome complex"/>
    <property type="evidence" value="ECO:0007669"/>
    <property type="project" value="UniProtKB-KW"/>
</dbReference>
<dbReference type="GO" id="GO:0042802">
    <property type="term" value="F:identical protein binding"/>
    <property type="evidence" value="ECO:0007669"/>
    <property type="project" value="UniProtKB-ARBA"/>
</dbReference>
<proteinExistence type="inferred from homology"/>
<keyword evidence="9" id="KW-0413">Isomerase</keyword>
<dbReference type="InterPro" id="IPR036185">
    <property type="entry name" value="DNA_heli_DnaB-like_N_sf"/>
</dbReference>
<evidence type="ECO:0000256" key="5">
    <source>
        <dbReference type="ARBA" id="ARBA00022801"/>
    </source>
</evidence>
<dbReference type="Pfam" id="PF00772">
    <property type="entry name" value="DnaB"/>
    <property type="match status" value="1"/>
</dbReference>
<dbReference type="PROSITE" id="PS51199">
    <property type="entry name" value="SF4_HELICASE"/>
    <property type="match status" value="1"/>
</dbReference>
<name>A0A6J7PYF7_9ZZZZ</name>
<evidence type="ECO:0000256" key="4">
    <source>
        <dbReference type="ARBA" id="ARBA00022741"/>
    </source>
</evidence>
<dbReference type="Pfam" id="PF03796">
    <property type="entry name" value="DnaB_C"/>
    <property type="match status" value="1"/>
</dbReference>
<evidence type="ECO:0000256" key="1">
    <source>
        <dbReference type="ARBA" id="ARBA00008428"/>
    </source>
</evidence>
<evidence type="ECO:0000256" key="3">
    <source>
        <dbReference type="ARBA" id="ARBA00022705"/>
    </source>
</evidence>
<evidence type="ECO:0000256" key="9">
    <source>
        <dbReference type="ARBA" id="ARBA00023235"/>
    </source>
</evidence>
<dbReference type="Gene3D" id="3.40.50.300">
    <property type="entry name" value="P-loop containing nucleotide triphosphate hydrolases"/>
    <property type="match status" value="1"/>
</dbReference>
<dbReference type="EMBL" id="CAFBLT010000001">
    <property type="protein sequence ID" value="CAB4872511.1"/>
    <property type="molecule type" value="Genomic_DNA"/>
</dbReference>
<dbReference type="AlphaFoldDB" id="A0A6J7PYF7"/>
<evidence type="ECO:0000256" key="6">
    <source>
        <dbReference type="ARBA" id="ARBA00022806"/>
    </source>
</evidence>
<keyword evidence="5" id="KW-0378">Hydrolase</keyword>